<proteinExistence type="predicted"/>
<accession>A0A6I4TRE7</accession>
<evidence type="ECO:0000313" key="2">
    <source>
        <dbReference type="EMBL" id="MXO98454.1"/>
    </source>
</evidence>
<dbReference type="Pfam" id="PF01052">
    <property type="entry name" value="FliMN_C"/>
    <property type="match status" value="1"/>
</dbReference>
<dbReference type="Gene3D" id="2.30.330.10">
    <property type="entry name" value="SpoA-like"/>
    <property type="match status" value="1"/>
</dbReference>
<evidence type="ECO:0000259" key="1">
    <source>
        <dbReference type="Pfam" id="PF01052"/>
    </source>
</evidence>
<comment type="caution">
    <text evidence="2">The sequence shown here is derived from an EMBL/GenBank/DDBJ whole genome shotgun (WGS) entry which is preliminary data.</text>
</comment>
<sequence>MNQTFDKVASRAAIHSDVLMRSHAAAPAELAPDFDRFGDRLSTRMSSALVAATGSIGVEVRSTGSRTVDSADLGKLLGQLSALSVYNIGQTEHVLMLSLEARALLEQLDRAFGGNGELSDADLPETMPTSADLLAKRVEQQVIGAVTEELGGLQLEAIDRGSNYGRLAPFAYGAEVLVLSFEVSQRTGRPWTIDIVTTKPGLHGLLVRRSGPSTTVATPRVAAALDDPRFADLPLFADARLVDMHIPLGRLKGLAPGMTIPIALARSVPLRIGDVTIAHGTVGEVDDQVALQITQTHFSGKED</sequence>
<dbReference type="InterPro" id="IPR001543">
    <property type="entry name" value="FliN-like_C"/>
</dbReference>
<name>A0A6I4TRE7_9SPHN</name>
<keyword evidence="3" id="KW-1185">Reference proteome</keyword>
<dbReference type="Proteomes" id="UP000469430">
    <property type="component" value="Unassembled WGS sequence"/>
</dbReference>
<reference evidence="2 3" key="1">
    <citation type="submission" date="2019-12" db="EMBL/GenBank/DDBJ databases">
        <title>Genomic-based taxomic classification of the family Erythrobacteraceae.</title>
        <authorList>
            <person name="Xu L."/>
        </authorList>
    </citation>
    <scope>NUCLEOTIDE SEQUENCE [LARGE SCALE GENOMIC DNA]</scope>
    <source>
        <strain evidence="2 3">S36</strain>
    </source>
</reference>
<dbReference type="RefSeq" id="WP_377018901.1">
    <property type="nucleotide sequence ID" value="NZ_JBHSCP010000001.1"/>
</dbReference>
<gene>
    <name evidence="2" type="ORF">GRI97_05570</name>
</gene>
<protein>
    <recommendedName>
        <fullName evidence="1">Flagellar motor switch protein FliN-like C-terminal domain-containing protein</fullName>
    </recommendedName>
</protein>
<dbReference type="AlphaFoldDB" id="A0A6I4TRE7"/>
<evidence type="ECO:0000313" key="3">
    <source>
        <dbReference type="Proteomes" id="UP000469430"/>
    </source>
</evidence>
<dbReference type="SUPFAM" id="SSF101801">
    <property type="entry name" value="Surface presentation of antigens (SPOA)"/>
    <property type="match status" value="1"/>
</dbReference>
<dbReference type="EMBL" id="WTYJ01000001">
    <property type="protein sequence ID" value="MXO98454.1"/>
    <property type="molecule type" value="Genomic_DNA"/>
</dbReference>
<feature type="domain" description="Flagellar motor switch protein FliN-like C-terminal" evidence="1">
    <location>
        <begin position="232"/>
        <end position="295"/>
    </location>
</feature>
<organism evidence="2 3">
    <name type="scientific">Croceibacterium xixiisoli</name>
    <dbReference type="NCBI Taxonomy" id="1476466"/>
    <lineage>
        <taxon>Bacteria</taxon>
        <taxon>Pseudomonadati</taxon>
        <taxon>Pseudomonadota</taxon>
        <taxon>Alphaproteobacteria</taxon>
        <taxon>Sphingomonadales</taxon>
        <taxon>Erythrobacteraceae</taxon>
        <taxon>Croceibacterium</taxon>
    </lineage>
</organism>
<dbReference type="InterPro" id="IPR036429">
    <property type="entry name" value="SpoA-like_sf"/>
</dbReference>